<feature type="transmembrane region" description="Helical" evidence="2">
    <location>
        <begin position="130"/>
        <end position="157"/>
    </location>
</feature>
<feature type="region of interest" description="Disordered" evidence="1">
    <location>
        <begin position="61"/>
        <end position="94"/>
    </location>
</feature>
<dbReference type="Proteomes" id="UP000176998">
    <property type="component" value="Unassembled WGS sequence"/>
</dbReference>
<protein>
    <submittedName>
        <fullName evidence="3">Uncharacterized protein</fullName>
    </submittedName>
</protein>
<dbReference type="AlphaFoldDB" id="A0A1G4BHM9"/>
<evidence type="ECO:0000256" key="2">
    <source>
        <dbReference type="SAM" id="Phobius"/>
    </source>
</evidence>
<keyword evidence="2" id="KW-0472">Membrane</keyword>
<reference evidence="3 4" key="1">
    <citation type="submission" date="2016-09" db="EMBL/GenBank/DDBJ databases">
        <authorList>
            <person name="Capua I."/>
            <person name="De Benedictis P."/>
            <person name="Joannis T."/>
            <person name="Lombin L.H."/>
            <person name="Cattoli G."/>
        </authorList>
    </citation>
    <scope>NUCLEOTIDE SEQUENCE [LARGE SCALE GENOMIC DNA]</scope>
    <source>
        <strain evidence="3 4">IMI 309357</strain>
    </source>
</reference>
<dbReference type="OrthoDB" id="5399848at2759"/>
<name>A0A1G4BHM9_9PEZI</name>
<feature type="compositionally biased region" description="Low complexity" evidence="1">
    <location>
        <begin position="79"/>
        <end position="94"/>
    </location>
</feature>
<organism evidence="3 4">
    <name type="scientific">Colletotrichum orchidophilum</name>
    <dbReference type="NCBI Taxonomy" id="1209926"/>
    <lineage>
        <taxon>Eukaryota</taxon>
        <taxon>Fungi</taxon>
        <taxon>Dikarya</taxon>
        <taxon>Ascomycota</taxon>
        <taxon>Pezizomycotina</taxon>
        <taxon>Sordariomycetes</taxon>
        <taxon>Hypocreomycetidae</taxon>
        <taxon>Glomerellales</taxon>
        <taxon>Glomerellaceae</taxon>
        <taxon>Colletotrichum</taxon>
    </lineage>
</organism>
<feature type="transmembrane region" description="Helical" evidence="2">
    <location>
        <begin position="24"/>
        <end position="46"/>
    </location>
</feature>
<evidence type="ECO:0000313" key="3">
    <source>
        <dbReference type="EMBL" id="OHF01020.1"/>
    </source>
</evidence>
<keyword evidence="2" id="KW-0812">Transmembrane</keyword>
<dbReference type="GeneID" id="34556746"/>
<evidence type="ECO:0000313" key="4">
    <source>
        <dbReference type="Proteomes" id="UP000176998"/>
    </source>
</evidence>
<gene>
    <name evidence="3" type="ORF">CORC01_03587</name>
</gene>
<dbReference type="RefSeq" id="XP_022478162.1">
    <property type="nucleotide sequence ID" value="XM_022615236.1"/>
</dbReference>
<dbReference type="EMBL" id="MJBS01000022">
    <property type="protein sequence ID" value="OHF01020.1"/>
    <property type="molecule type" value="Genomic_DNA"/>
</dbReference>
<evidence type="ECO:0000256" key="1">
    <source>
        <dbReference type="SAM" id="MobiDB-lite"/>
    </source>
</evidence>
<feature type="transmembrane region" description="Helical" evidence="2">
    <location>
        <begin position="98"/>
        <end position="118"/>
    </location>
</feature>
<feature type="compositionally biased region" description="Low complexity" evidence="1">
    <location>
        <begin position="61"/>
        <end position="72"/>
    </location>
</feature>
<comment type="caution">
    <text evidence="3">The sequence shown here is derived from an EMBL/GenBank/DDBJ whole genome shotgun (WGS) entry which is preliminary data.</text>
</comment>
<sequence>MLCENRPEGFGPKSALSSHLPTTCFADVIVVPLATWTYLIILLIAVPPCVLSRRASASASASPSNTAEASTAGDLPSDKVVTSAPASTSTPVTKSPSAAVKVASAVYYLLIVAMLAMVSLEMARLSVAQLGIGVLPFTYVGILAALVIHVAVSTTSYRSGFGRVGMHIYGGDARWQWTAKVVNVLYWVMLMCAMAIKVASQAQEQNVLGVRTGQQAQYPISDSITDNATMMGVELVLLILELLTI</sequence>
<keyword evidence="2" id="KW-1133">Transmembrane helix</keyword>
<proteinExistence type="predicted"/>
<keyword evidence="4" id="KW-1185">Reference proteome</keyword>
<accession>A0A1G4BHM9</accession>